<dbReference type="SMART" id="SM00257">
    <property type="entry name" value="LysM"/>
    <property type="match status" value="2"/>
</dbReference>
<dbReference type="Gene3D" id="2.70.70.10">
    <property type="entry name" value="Glucose Permease (Domain IIA)"/>
    <property type="match status" value="1"/>
</dbReference>
<evidence type="ECO:0000313" key="4">
    <source>
        <dbReference type="Proteomes" id="UP000322553"/>
    </source>
</evidence>
<accession>A0A5C1A234</accession>
<dbReference type="CDD" id="cd12797">
    <property type="entry name" value="M23_peptidase"/>
    <property type="match status" value="1"/>
</dbReference>
<dbReference type="AlphaFoldDB" id="A0A5C1A234"/>
<dbReference type="InterPro" id="IPR036779">
    <property type="entry name" value="LysM_dom_sf"/>
</dbReference>
<dbReference type="PANTHER" id="PTHR21666:SF270">
    <property type="entry name" value="MUREIN HYDROLASE ACTIVATOR ENVC"/>
    <property type="match status" value="1"/>
</dbReference>
<feature type="region of interest" description="Disordered" evidence="1">
    <location>
        <begin position="131"/>
        <end position="155"/>
    </location>
</feature>
<dbReference type="Gene3D" id="3.10.350.10">
    <property type="entry name" value="LysM domain"/>
    <property type="match status" value="2"/>
</dbReference>
<dbReference type="OrthoDB" id="9795421at2"/>
<dbReference type="InterPro" id="IPR011055">
    <property type="entry name" value="Dup_hybrid_motif"/>
</dbReference>
<dbReference type="Pfam" id="PF01551">
    <property type="entry name" value="Peptidase_M23"/>
    <property type="match status" value="1"/>
</dbReference>
<dbReference type="InterPro" id="IPR018392">
    <property type="entry name" value="LysM"/>
</dbReference>
<gene>
    <name evidence="3" type="ORF">FY550_08435</name>
</gene>
<protein>
    <submittedName>
        <fullName evidence="3">LysM peptidoglycan-binding domain-containing protein</fullName>
    </submittedName>
</protein>
<feature type="domain" description="LysM" evidence="2">
    <location>
        <begin position="78"/>
        <end position="122"/>
    </location>
</feature>
<reference evidence="3 4" key="1">
    <citation type="submission" date="2019-08" db="EMBL/GenBank/DDBJ databases">
        <title>Complete genome sequence of Kushneria sp. YCWA18, a halophilic phosphate-solubilizing bacterium isolated from Daqiao saltern in China.</title>
        <authorList>
            <person name="Du G.-X."/>
            <person name="Qu L.-Y."/>
        </authorList>
    </citation>
    <scope>NUCLEOTIDE SEQUENCE [LARGE SCALE GENOMIC DNA]</scope>
    <source>
        <strain evidence="3 4">YCWA18</strain>
    </source>
</reference>
<dbReference type="KEGG" id="kuy:FY550_08435"/>
<name>A0A5C1A234_9GAMM</name>
<dbReference type="PROSITE" id="PS51782">
    <property type="entry name" value="LYSM"/>
    <property type="match status" value="2"/>
</dbReference>
<proteinExistence type="predicted"/>
<dbReference type="RefSeq" id="WP_084388008.1">
    <property type="nucleotide sequence ID" value="NZ_CP043420.1"/>
</dbReference>
<evidence type="ECO:0000313" key="3">
    <source>
        <dbReference type="EMBL" id="QEL11159.1"/>
    </source>
</evidence>
<dbReference type="Pfam" id="PF01476">
    <property type="entry name" value="LysM"/>
    <property type="match status" value="2"/>
</dbReference>
<keyword evidence="4" id="KW-1185">Reference proteome</keyword>
<dbReference type="SUPFAM" id="SSF51261">
    <property type="entry name" value="Duplicated hybrid motif"/>
    <property type="match status" value="1"/>
</dbReference>
<evidence type="ECO:0000259" key="2">
    <source>
        <dbReference type="PROSITE" id="PS51782"/>
    </source>
</evidence>
<dbReference type="InterPro" id="IPR050570">
    <property type="entry name" value="Cell_wall_metabolism_enzyme"/>
</dbReference>
<dbReference type="InterPro" id="IPR016047">
    <property type="entry name" value="M23ase_b-sheet_dom"/>
</dbReference>
<dbReference type="EMBL" id="CP043420">
    <property type="protein sequence ID" value="QEL11159.1"/>
    <property type="molecule type" value="Genomic_DNA"/>
</dbReference>
<dbReference type="CDD" id="cd00118">
    <property type="entry name" value="LysM"/>
    <property type="match status" value="2"/>
</dbReference>
<dbReference type="Proteomes" id="UP000322553">
    <property type="component" value="Chromosome"/>
</dbReference>
<sequence>MLLLLSGCAGLAGPYSSSRPGWVTVHRGDTLSGIAREAGIPLLRLQRFNPNADSRHLEVGQQLLLPNHSERAPGNGRYRYRIRPGDTLAGIARQLGSNVNRIQNANSGLNERHLVIGRVITVPVGGASAAGSKLRPARPAPARPSTAPLPSGVGNWPWPLRGGTVKRNFGPDQRGQLQPMIIAAGNDRTARAVSGGSVRFAGTMRHLGGVVIVHHPHNLQTVYAQCGQLKVDEGSSVQAGTPICNIANSASTGRFDLLFDIRHAGRPVNPRRLLK</sequence>
<dbReference type="PANTHER" id="PTHR21666">
    <property type="entry name" value="PEPTIDASE-RELATED"/>
    <property type="match status" value="1"/>
</dbReference>
<evidence type="ECO:0000256" key="1">
    <source>
        <dbReference type="SAM" id="MobiDB-lite"/>
    </source>
</evidence>
<organism evidence="3 4">
    <name type="scientific">Kushneria phosphatilytica</name>
    <dbReference type="NCBI Taxonomy" id="657387"/>
    <lineage>
        <taxon>Bacteria</taxon>
        <taxon>Pseudomonadati</taxon>
        <taxon>Pseudomonadota</taxon>
        <taxon>Gammaproteobacteria</taxon>
        <taxon>Oceanospirillales</taxon>
        <taxon>Halomonadaceae</taxon>
        <taxon>Kushneria</taxon>
    </lineage>
</organism>
<feature type="domain" description="LysM" evidence="2">
    <location>
        <begin position="21"/>
        <end position="65"/>
    </location>
</feature>
<dbReference type="SUPFAM" id="SSF54106">
    <property type="entry name" value="LysM domain"/>
    <property type="match status" value="2"/>
</dbReference>
<dbReference type="GO" id="GO:0004222">
    <property type="term" value="F:metalloendopeptidase activity"/>
    <property type="evidence" value="ECO:0007669"/>
    <property type="project" value="TreeGrafter"/>
</dbReference>